<evidence type="ECO:0000259" key="3">
    <source>
        <dbReference type="SMART" id="SM00062"/>
    </source>
</evidence>
<dbReference type="Proteomes" id="UP000325273">
    <property type="component" value="Unassembled WGS sequence"/>
</dbReference>
<dbReference type="CDD" id="cd01004">
    <property type="entry name" value="PBP2_MidA_like"/>
    <property type="match status" value="1"/>
</dbReference>
<dbReference type="InterPro" id="IPR001638">
    <property type="entry name" value="Solute-binding_3/MltF_N"/>
</dbReference>
<keyword evidence="5" id="KW-1185">Reference proteome</keyword>
<feature type="chain" id="PRO_5023148382" evidence="2">
    <location>
        <begin position="29"/>
        <end position="272"/>
    </location>
</feature>
<dbReference type="SUPFAM" id="SSF53850">
    <property type="entry name" value="Periplasmic binding protein-like II"/>
    <property type="match status" value="1"/>
</dbReference>
<evidence type="ECO:0000313" key="5">
    <source>
        <dbReference type="Proteomes" id="UP000325273"/>
    </source>
</evidence>
<reference evidence="4 5" key="1">
    <citation type="submission" date="2019-08" db="EMBL/GenBank/DDBJ databases">
        <title>Paraburkholderia sp. DCY113.</title>
        <authorList>
            <person name="Kang J."/>
        </authorList>
    </citation>
    <scope>NUCLEOTIDE SEQUENCE [LARGE SCALE GENOMIC DNA]</scope>
    <source>
        <strain evidence="4 5">DCY113</strain>
    </source>
</reference>
<organism evidence="4 5">
    <name type="scientific">Paraburkholderia panacisoli</name>
    <dbReference type="NCBI Taxonomy" id="2603818"/>
    <lineage>
        <taxon>Bacteria</taxon>
        <taxon>Pseudomonadati</taxon>
        <taxon>Pseudomonadota</taxon>
        <taxon>Betaproteobacteria</taxon>
        <taxon>Burkholderiales</taxon>
        <taxon>Burkholderiaceae</taxon>
        <taxon>Paraburkholderia</taxon>
    </lineage>
</organism>
<dbReference type="PANTHER" id="PTHR35936:SF17">
    <property type="entry name" value="ARGININE-BINDING EXTRACELLULAR PROTEIN ARTP"/>
    <property type="match status" value="1"/>
</dbReference>
<sequence>MSGRQTTRVRFAFLLIGLASLLQTGASAADAPPLGLLQDHTLTYCSSMDAPPLASYDEQQRPQGFSVDVAQDVAKSLGNLKIEWRIVPFSGMIPALKAHQCDLIISQLFDKPERREVIDIIDYMYSSQSILVPHGNPKNIKALADLSGMKVAVINGSTIRSLLEKENAALTAAGKPPMNIVVYGQDADAFQAFRLQQVDAYGTTAESAAHFRSVTGDTFQEAIPSFNRIPTGIGARKDEPLSNAVKQAVVDLVHSDRYTQLLKKWKLENDRF</sequence>
<keyword evidence="1 2" id="KW-0732">Signal</keyword>
<dbReference type="PANTHER" id="PTHR35936">
    <property type="entry name" value="MEMBRANE-BOUND LYTIC MUREIN TRANSGLYCOSYLASE F"/>
    <property type="match status" value="1"/>
</dbReference>
<evidence type="ECO:0000313" key="4">
    <source>
        <dbReference type="EMBL" id="KAA0998929.1"/>
    </source>
</evidence>
<dbReference type="AlphaFoldDB" id="A0A5B0GAI1"/>
<evidence type="ECO:0000256" key="2">
    <source>
        <dbReference type="SAM" id="SignalP"/>
    </source>
</evidence>
<gene>
    <name evidence="4" type="ORF">FVF58_42860</name>
</gene>
<comment type="caution">
    <text evidence="4">The sequence shown here is derived from an EMBL/GenBank/DDBJ whole genome shotgun (WGS) entry which is preliminary data.</text>
</comment>
<dbReference type="SMART" id="SM00062">
    <property type="entry name" value="PBPb"/>
    <property type="match status" value="1"/>
</dbReference>
<feature type="domain" description="Solute-binding protein family 3/N-terminal" evidence="3">
    <location>
        <begin position="41"/>
        <end position="269"/>
    </location>
</feature>
<evidence type="ECO:0000256" key="1">
    <source>
        <dbReference type="ARBA" id="ARBA00022729"/>
    </source>
</evidence>
<dbReference type="Pfam" id="PF00497">
    <property type="entry name" value="SBP_bac_3"/>
    <property type="match status" value="1"/>
</dbReference>
<name>A0A5B0GAI1_9BURK</name>
<dbReference type="Gene3D" id="3.40.190.10">
    <property type="entry name" value="Periplasmic binding protein-like II"/>
    <property type="match status" value="2"/>
</dbReference>
<accession>A0A5B0GAI1</accession>
<feature type="signal peptide" evidence="2">
    <location>
        <begin position="1"/>
        <end position="28"/>
    </location>
</feature>
<dbReference type="EMBL" id="VTUZ01000052">
    <property type="protein sequence ID" value="KAA0998929.1"/>
    <property type="molecule type" value="Genomic_DNA"/>
</dbReference>
<proteinExistence type="predicted"/>
<protein>
    <submittedName>
        <fullName evidence="4">ABC transporter substrate-binding protein</fullName>
    </submittedName>
</protein>